<dbReference type="Pfam" id="PF12696">
    <property type="entry name" value="TraG-D_C"/>
    <property type="match status" value="1"/>
</dbReference>
<evidence type="ECO:0000259" key="1">
    <source>
        <dbReference type="Pfam" id="PF01935"/>
    </source>
</evidence>
<dbReference type="Proteomes" id="UP000240322">
    <property type="component" value="Unassembled WGS sequence"/>
</dbReference>
<reference evidence="3 4" key="1">
    <citation type="submission" date="2017-04" db="EMBL/GenBank/DDBJ databases">
        <title>Novel microbial lineages endemic to geothermal iron-oxide mats fill important gaps in the evolutionary history of Archaea.</title>
        <authorList>
            <person name="Jay Z.J."/>
            <person name="Beam J.P."/>
            <person name="Dlakic M."/>
            <person name="Rusch D.B."/>
            <person name="Kozubal M.A."/>
            <person name="Inskeep W.P."/>
        </authorList>
    </citation>
    <scope>NUCLEOTIDE SEQUENCE [LARGE SCALE GENOMIC DNA]</scope>
    <source>
        <strain evidence="3">OSP_D</strain>
    </source>
</reference>
<dbReference type="InterPro" id="IPR032689">
    <property type="entry name" value="TraG-D_C"/>
</dbReference>
<dbReference type="Gene3D" id="3.40.50.300">
    <property type="entry name" value="P-loop containing nucleotide triphosphate hydrolases"/>
    <property type="match status" value="2"/>
</dbReference>
<dbReference type="InterPro" id="IPR051162">
    <property type="entry name" value="T4SS_component"/>
</dbReference>
<dbReference type="InterPro" id="IPR027417">
    <property type="entry name" value="P-loop_NTPase"/>
</dbReference>
<dbReference type="AlphaFoldDB" id="A0A2R6AT38"/>
<gene>
    <name evidence="3" type="ORF">B9Q03_08475</name>
</gene>
<evidence type="ECO:0000313" key="3">
    <source>
        <dbReference type="EMBL" id="PSN89518.1"/>
    </source>
</evidence>
<sequence length="614" mass="67926">MHLRFYEVAPRVPYDEEVGFAHFAGTPFFVMYARESEELKVYLATMVSKQSLLHYVGAKEAETLPAHYRWWGRLKYRKGKAFYHDVEPVDMQSFLRGLPPGSAYAVWASAEPHLVGSHLGRLDAVLAKSGISGTKGRAAQVIREKLKEPILLADVRILAPRLETLRELEAAFLDRVLVLGFRTPLEFREGRIAGNSFAEWVRTPPRASAFSLLLGKRPFNMSAGKLAALAPIPNPSVIPIPPSRGLPLPDLPPIRPSGFTIGATPTGRVVKLDEGDLVRHCYIIGATGSGKTNALRLLVKNLVDRGSGAVVVLDPHGDLADSVAAYYAEQGARLTYFHPTLAPFSVNPLRLPNLASPEQARLLAMSNLMEMFTRVFWLGENAVYVKYILQNAMNALYSMKENPTFADVYRVILALHDGEFDIDGGPEWEAKLEFLKSIQQTSFVSALSRLELLATNEVLRRVFGSQDVDDTIFLEKGRLVAVNADLSSVGSEASYLIMAGFLMKLWYLVTARYGSGDRTPVFLIIDEFQRIADLSQVDVMLSEARKYGLHLILAHQHTGQLPDSVLKSVFSNTGMKLIMRINGDDVEKLKTIDRDFQTELGSVLSSLPNGGGVL</sequence>
<dbReference type="Pfam" id="PF01935">
    <property type="entry name" value="DUF87"/>
    <property type="match status" value="1"/>
</dbReference>
<evidence type="ECO:0000259" key="2">
    <source>
        <dbReference type="Pfam" id="PF12696"/>
    </source>
</evidence>
<dbReference type="SUPFAM" id="SSF52540">
    <property type="entry name" value="P-loop containing nucleoside triphosphate hydrolases"/>
    <property type="match status" value="1"/>
</dbReference>
<dbReference type="PANTHER" id="PTHR30121:SF6">
    <property type="entry name" value="SLR6007 PROTEIN"/>
    <property type="match status" value="1"/>
</dbReference>
<accession>A0A2R6AT38</accession>
<evidence type="ECO:0008006" key="5">
    <source>
        <dbReference type="Google" id="ProtNLM"/>
    </source>
</evidence>
<feature type="non-terminal residue" evidence="3">
    <location>
        <position position="614"/>
    </location>
</feature>
<dbReference type="CDD" id="cd01127">
    <property type="entry name" value="TrwB_TraG_TraD_VirD4"/>
    <property type="match status" value="1"/>
</dbReference>
<evidence type="ECO:0000313" key="4">
    <source>
        <dbReference type="Proteomes" id="UP000240322"/>
    </source>
</evidence>
<feature type="domain" description="Helicase HerA central" evidence="1">
    <location>
        <begin position="270"/>
        <end position="502"/>
    </location>
</feature>
<dbReference type="PANTHER" id="PTHR30121">
    <property type="entry name" value="UNCHARACTERIZED PROTEIN YJGR-RELATED"/>
    <property type="match status" value="1"/>
</dbReference>
<protein>
    <recommendedName>
        <fullName evidence="5">DNA helicase</fullName>
    </recommendedName>
</protein>
<proteinExistence type="predicted"/>
<feature type="domain" description="TraD/TraG TraM recognition site" evidence="2">
    <location>
        <begin position="520"/>
        <end position="587"/>
    </location>
</feature>
<dbReference type="EMBL" id="NEXE01000095">
    <property type="protein sequence ID" value="PSN89518.1"/>
    <property type="molecule type" value="Genomic_DNA"/>
</dbReference>
<organism evidence="3 4">
    <name type="scientific">Candidatus Marsarchaeota G2 archaeon OSP_D</name>
    <dbReference type="NCBI Taxonomy" id="1978157"/>
    <lineage>
        <taxon>Archaea</taxon>
        <taxon>Candidatus Marsarchaeota</taxon>
        <taxon>Candidatus Marsarchaeota group 2</taxon>
    </lineage>
</organism>
<comment type="caution">
    <text evidence="3">The sequence shown here is derived from an EMBL/GenBank/DDBJ whole genome shotgun (WGS) entry which is preliminary data.</text>
</comment>
<name>A0A2R6AT38_9ARCH</name>
<dbReference type="InterPro" id="IPR002789">
    <property type="entry name" value="HerA_central"/>
</dbReference>